<dbReference type="InterPro" id="IPR003937">
    <property type="entry name" value="K_chnl_volt-dep_KCNQ"/>
</dbReference>
<evidence type="ECO:0000313" key="3">
    <source>
        <dbReference type="EMBL" id="GAB0190006.1"/>
    </source>
</evidence>
<name>A0ABC9WXI9_GRUJA</name>
<keyword evidence="2" id="KW-1133">Transmembrane helix</keyword>
<dbReference type="AlphaFoldDB" id="A0ABC9WXI9"/>
<feature type="region of interest" description="Disordered" evidence="1">
    <location>
        <begin position="1"/>
        <end position="67"/>
    </location>
</feature>
<dbReference type="EMBL" id="BAAFJT010000005">
    <property type="protein sequence ID" value="GAB0190006.1"/>
    <property type="molecule type" value="Genomic_DNA"/>
</dbReference>
<dbReference type="PANTHER" id="PTHR47735">
    <property type="entry name" value="POTASSIUM VOLTAGE-GATED CHANNEL SUBFAMILY KQT MEMBER 4"/>
    <property type="match status" value="1"/>
</dbReference>
<reference evidence="3 4" key="1">
    <citation type="submission" date="2024-06" db="EMBL/GenBank/DDBJ databases">
        <title>The draft genome of Grus japonensis, version 3.</title>
        <authorList>
            <person name="Nabeshima K."/>
            <person name="Suzuki S."/>
            <person name="Onuma M."/>
        </authorList>
    </citation>
    <scope>NUCLEOTIDE SEQUENCE [LARGE SCALE GENOMIC DNA]</scope>
    <source>
        <strain evidence="3 4">451A</strain>
    </source>
</reference>
<evidence type="ECO:0000313" key="4">
    <source>
        <dbReference type="Proteomes" id="UP001623348"/>
    </source>
</evidence>
<proteinExistence type="predicted"/>
<keyword evidence="2" id="KW-0812">Transmembrane</keyword>
<organism evidence="3 4">
    <name type="scientific">Grus japonensis</name>
    <name type="common">Japanese crane</name>
    <name type="synonym">Red-crowned crane</name>
    <dbReference type="NCBI Taxonomy" id="30415"/>
    <lineage>
        <taxon>Eukaryota</taxon>
        <taxon>Metazoa</taxon>
        <taxon>Chordata</taxon>
        <taxon>Craniata</taxon>
        <taxon>Vertebrata</taxon>
        <taxon>Euteleostomi</taxon>
        <taxon>Archelosauria</taxon>
        <taxon>Archosauria</taxon>
        <taxon>Dinosauria</taxon>
        <taxon>Saurischia</taxon>
        <taxon>Theropoda</taxon>
        <taxon>Coelurosauria</taxon>
        <taxon>Aves</taxon>
        <taxon>Neognathae</taxon>
        <taxon>Neoaves</taxon>
        <taxon>Gruiformes</taxon>
        <taxon>Gruidae</taxon>
        <taxon>Grus</taxon>
    </lineage>
</organism>
<feature type="transmembrane region" description="Helical" evidence="2">
    <location>
        <begin position="152"/>
        <end position="172"/>
    </location>
</feature>
<comment type="caution">
    <text evidence="3">The sequence shown here is derived from an EMBL/GenBank/DDBJ whole genome shotgun (WGS) entry which is preliminary data.</text>
</comment>
<dbReference type="PANTHER" id="PTHR47735:SF14">
    <property type="entry name" value="POTASSIUM VOLTAGE-GATED CHANNEL SUBFAMILY KQT MEMBER 1"/>
    <property type="match status" value="1"/>
</dbReference>
<dbReference type="Proteomes" id="UP001623348">
    <property type="component" value="Unassembled WGS sequence"/>
</dbReference>
<evidence type="ECO:0000256" key="2">
    <source>
        <dbReference type="SAM" id="Phobius"/>
    </source>
</evidence>
<feature type="transmembrane region" description="Helical" evidence="2">
    <location>
        <begin position="127"/>
        <end position="146"/>
    </location>
</feature>
<accession>A0ABC9WXI9</accession>
<evidence type="ECO:0000256" key="1">
    <source>
        <dbReference type="SAM" id="MobiDB-lite"/>
    </source>
</evidence>
<protein>
    <submittedName>
        <fullName evidence="3">Potassium voltage-gated channel subfamily KQT member 1</fullName>
    </submittedName>
</protein>
<keyword evidence="4" id="KW-1185">Reference proteome</keyword>
<sequence>MSSSSPPGEQKSRSLGRLSLPRKGSMTLGKKPSALELAESTPNAHYAPLSAAQGGQPPAGCSPEPERERPLRLRSEVVVVNADCPRPPVSLDPRVSIYSLRKPLLSRSSVQGRVYNFLERPTGWKCFVYHFTVFLIVLICLIFSVLSTIEQYAALATGTLFWMIPLQGLLSLKRVNSTSQFGIISKLASGAFNSCIQIVDKYIEQNWP</sequence>
<gene>
    <name evidence="3" type="ORF">GRJ2_001465900</name>
</gene>
<keyword evidence="2" id="KW-0472">Membrane</keyword>